<feature type="transmembrane region" description="Helical" evidence="6">
    <location>
        <begin position="72"/>
        <end position="96"/>
    </location>
</feature>
<dbReference type="GO" id="GO:0007606">
    <property type="term" value="P:sensory perception of chemical stimulus"/>
    <property type="evidence" value="ECO:0007669"/>
    <property type="project" value="UniProtKB-UniRule"/>
</dbReference>
<dbReference type="PANTHER" id="PTHR31627:SF42">
    <property type="entry name" value="G_PROTEIN_RECEP_F1_2 DOMAIN-CONTAINING PROTEIN-RELATED"/>
    <property type="match status" value="1"/>
</dbReference>
<feature type="transmembrane region" description="Helical" evidence="6">
    <location>
        <begin position="166"/>
        <end position="188"/>
    </location>
</feature>
<evidence type="ECO:0000313" key="8">
    <source>
        <dbReference type="Proteomes" id="UP001328107"/>
    </source>
</evidence>
<dbReference type="InterPro" id="IPR000609">
    <property type="entry name" value="7TM_GPCR_serpentine_rcpt_Srg"/>
</dbReference>
<evidence type="ECO:0000256" key="6">
    <source>
        <dbReference type="RuleBase" id="RU280813"/>
    </source>
</evidence>
<evidence type="ECO:0000256" key="2">
    <source>
        <dbReference type="ARBA" id="ARBA00005692"/>
    </source>
</evidence>
<evidence type="ECO:0000256" key="3">
    <source>
        <dbReference type="ARBA" id="ARBA00022692"/>
    </source>
</evidence>
<feature type="non-terminal residue" evidence="7">
    <location>
        <position position="218"/>
    </location>
</feature>
<dbReference type="EMBL" id="BTRK01000006">
    <property type="protein sequence ID" value="GMR62648.1"/>
    <property type="molecule type" value="Genomic_DNA"/>
</dbReference>
<comment type="caution">
    <text evidence="7">The sequence shown here is derived from an EMBL/GenBank/DDBJ whole genome shotgun (WGS) entry which is preliminary data.</text>
</comment>
<comment type="similarity">
    <text evidence="2 6">Belongs to the nematode receptor-like protein srg family.</text>
</comment>
<keyword evidence="5 6" id="KW-0472">Membrane</keyword>
<dbReference type="AlphaFoldDB" id="A0AAN5DG69"/>
<proteinExistence type="inferred from homology"/>
<keyword evidence="4 6" id="KW-1133">Transmembrane helix</keyword>
<feature type="transmembrane region" description="Helical" evidence="6">
    <location>
        <begin position="40"/>
        <end position="60"/>
    </location>
</feature>
<evidence type="ECO:0000256" key="1">
    <source>
        <dbReference type="ARBA" id="ARBA00004141"/>
    </source>
</evidence>
<accession>A0AAN5DG69</accession>
<organism evidence="7 8">
    <name type="scientific">Pristionchus mayeri</name>
    <dbReference type="NCBI Taxonomy" id="1317129"/>
    <lineage>
        <taxon>Eukaryota</taxon>
        <taxon>Metazoa</taxon>
        <taxon>Ecdysozoa</taxon>
        <taxon>Nematoda</taxon>
        <taxon>Chromadorea</taxon>
        <taxon>Rhabditida</taxon>
        <taxon>Rhabditina</taxon>
        <taxon>Diplogasteromorpha</taxon>
        <taxon>Diplogasteroidea</taxon>
        <taxon>Neodiplogasteridae</taxon>
        <taxon>Pristionchus</taxon>
    </lineage>
</organism>
<comment type="subcellular location">
    <subcellularLocation>
        <location evidence="1">Membrane</location>
        <topology evidence="1">Multi-pass membrane protein</topology>
    </subcellularLocation>
</comment>
<sequence>DILACLIGIFLYRLPLYPIVNGFYGSILSKLAWLPPLHTLGYYLNCLSQNLGVLMAYNRFSGLFRPQYHDKIWKYALFVGIPACFTAAAYPVWFLFGYPVEFKLIENYTDFRLYGLEVDWIPQTTIWYNMAFVTVVCNGVSSLIYVACLIRLCFFTTWRNSTIERNLFLVGLTSMLFSIPYMIAMLPWLTDLKYLSLAPMLLLTNSSIRSSIKKIFCS</sequence>
<gene>
    <name evidence="7" type="ORF">PMAYCL1PPCAC_32843</name>
</gene>
<keyword evidence="3 6" id="KW-0812">Transmembrane</keyword>
<dbReference type="Pfam" id="PF02118">
    <property type="entry name" value="Srg"/>
    <property type="match status" value="1"/>
</dbReference>
<evidence type="ECO:0000313" key="7">
    <source>
        <dbReference type="EMBL" id="GMR62648.1"/>
    </source>
</evidence>
<evidence type="ECO:0000256" key="4">
    <source>
        <dbReference type="ARBA" id="ARBA00022989"/>
    </source>
</evidence>
<comment type="caution">
    <text evidence="6">Lacks conserved residue(s) required for the propagation of feature annotation.</text>
</comment>
<dbReference type="InterPro" id="IPR051119">
    <property type="entry name" value="Nematode_SR-like"/>
</dbReference>
<feature type="transmembrane region" description="Helical" evidence="6">
    <location>
        <begin position="126"/>
        <end position="154"/>
    </location>
</feature>
<evidence type="ECO:0000256" key="5">
    <source>
        <dbReference type="ARBA" id="ARBA00023136"/>
    </source>
</evidence>
<dbReference type="PANTHER" id="PTHR31627">
    <property type="entry name" value="SERPENTINE RECEPTOR CLASS GAMMA-RELATED"/>
    <property type="match status" value="1"/>
</dbReference>
<name>A0AAN5DG69_9BILA</name>
<feature type="non-terminal residue" evidence="7">
    <location>
        <position position="1"/>
    </location>
</feature>
<dbReference type="GO" id="GO:0004888">
    <property type="term" value="F:transmembrane signaling receptor activity"/>
    <property type="evidence" value="ECO:0007669"/>
    <property type="project" value="InterPro"/>
</dbReference>
<dbReference type="GO" id="GO:0016020">
    <property type="term" value="C:membrane"/>
    <property type="evidence" value="ECO:0007669"/>
    <property type="project" value="UniProtKB-SubCell"/>
</dbReference>
<protein>
    <recommendedName>
        <fullName evidence="6">Serpentine receptor class gamma</fullName>
    </recommendedName>
</protein>
<keyword evidence="8" id="KW-1185">Reference proteome</keyword>
<dbReference type="Proteomes" id="UP001328107">
    <property type="component" value="Unassembled WGS sequence"/>
</dbReference>
<reference evidence="8" key="1">
    <citation type="submission" date="2022-10" db="EMBL/GenBank/DDBJ databases">
        <title>Genome assembly of Pristionchus species.</title>
        <authorList>
            <person name="Yoshida K."/>
            <person name="Sommer R.J."/>
        </authorList>
    </citation>
    <scope>NUCLEOTIDE SEQUENCE [LARGE SCALE GENOMIC DNA]</scope>
    <source>
        <strain evidence="8">RS5460</strain>
    </source>
</reference>